<protein>
    <submittedName>
        <fullName evidence="1">Uncharacterized protein</fullName>
    </submittedName>
</protein>
<geneLocation type="plasmid" evidence="1">
    <name>pQBR55</name>
</geneLocation>
<dbReference type="AlphaFoldDB" id="A0A0G4E682"/>
<dbReference type="EMBL" id="LN713927">
    <property type="protein sequence ID" value="CEK42523.1"/>
    <property type="molecule type" value="Genomic_DNA"/>
</dbReference>
<gene>
    <name evidence="1" type="ORF">PQBR55_0144</name>
</gene>
<proteinExistence type="predicted"/>
<sequence>MRFQQFDSAVPATFVHSLKDFSVEESSLANRIRLMNESAARENEEINKRRCEVQQRAAVIKSQGSLRSFRRAKDELPKHLSAPACIKALPGRSEDEKLWDRVLSEDTPASLYDFQEFDSDSVRADMDAYERHFHNCSNTAPEIDAWADALKGEVTSFGAFPYKHQKGEKISFMIRLGTLEVWGVDLERCMVEYDIDIGDRIALKRIGKVPVTVMQNVIDELGNVIGEEPVTVDRVSWIAKRL</sequence>
<evidence type="ECO:0000313" key="1">
    <source>
        <dbReference type="EMBL" id="CEK42523.1"/>
    </source>
</evidence>
<dbReference type="RefSeq" id="WP_176456077.1">
    <property type="nucleotide sequence ID" value="NZ_LN713927.1"/>
</dbReference>
<reference evidence="1" key="2">
    <citation type="submission" date="2015-06" db="EMBL/GenBank/DDBJ databases">
        <title>Environmentally co-occuring mercury resistance plasmids are genetically and phenotypically diverse and confer variable context-dependent fitness effects.</title>
        <authorList>
            <person name="Hall J.P.J."/>
            <person name="Harrison E."/>
            <person name="Lilley A.K."/>
            <person name="Paterson S."/>
            <person name="Spiers A.J."/>
            <person name="Brockhurst M.A."/>
        </authorList>
    </citation>
    <scope>NUCLEOTIDE SEQUENCE [LARGE SCALE GENOMIC DNA]</scope>
    <source>
        <strain evidence="1">SBW25</strain>
        <plasmid evidence="1">pQBR55</plasmid>
    </source>
</reference>
<reference evidence="1" key="1">
    <citation type="submission" date="2014-12" db="EMBL/GenBank/DDBJ databases">
        <authorList>
            <person name="Hall J."/>
        </authorList>
    </citation>
    <scope>NUCLEOTIDE SEQUENCE [LARGE SCALE GENOMIC DNA]</scope>
    <source>
        <strain evidence="1">SBW25</strain>
        <plasmid evidence="1">pQBR55</plasmid>
    </source>
</reference>
<organism evidence="1">
    <name type="scientific">Pseudomonas fluorescens (strain SBW25)</name>
    <dbReference type="NCBI Taxonomy" id="216595"/>
    <lineage>
        <taxon>Bacteria</taxon>
        <taxon>Pseudomonadati</taxon>
        <taxon>Pseudomonadota</taxon>
        <taxon>Gammaproteobacteria</taxon>
        <taxon>Pseudomonadales</taxon>
        <taxon>Pseudomonadaceae</taxon>
        <taxon>Pseudomonas</taxon>
    </lineage>
</organism>
<accession>A0A0G4E682</accession>
<name>A0A0G4E682_PSEFS</name>
<keyword evidence="1" id="KW-0614">Plasmid</keyword>